<evidence type="ECO:0000256" key="2">
    <source>
        <dbReference type="ARBA" id="ARBA00022840"/>
    </source>
</evidence>
<sequence>MVETRRSSAAAAASKRPSPSPSPSSSSVPPPKRPKAEAAPSPTTSAPGRTEEDSGAAATMRSTGTAEDLTAQKDQGGDKQVLAAAESSKRKKEQEQEQQQPTAPWAKLLSQCSQTPHLTISVPQFSIGQSKNCNLCLKDQPVSKMLCKLRRLEQGGQCELEVVGKKGAVHLNGRSISAGTKVPLTGGDEVVFNSSGKHAYIFQHPLNDKVPKTVPSSAVSLLESPVSSVKRIRTDKRAGEASAVAGTEMLASTSNQSKDLPAVSPAAGENSQRVARPMASSASDKSKGRCISPEKECENGENVNEVNSNIKDSSVDVAAPPVSSDAVANDNCQQNGFGPDAHLGAELGKIATYKIRPVLRMIAGSTISEFDLTGDLFKALEDQRDLIRDLNASASVPPSRCQAFKDAMKQGIISPSDIEVTFENFPYYLSENTKNVLLSCAFIHMEKKDFMKQFSEISSINQRILLSGPAGSEIYQETLVKALAKHFGARLLVVDSLLLPGAPSKDPESQKDAVKADKSVDKVGGEKFAIFQKHRSSLADTMHFRRPAAPTSSVNAEIVGTSTLHSASQPKQESSTATSKSYTFREGDRVRYVGTAQPSTLSQRGPSYGYRGKVMLAFEDNGSSKIGVRFDKQIPDADSLRPDFASGEEVERLAITELIEVISEENKLGPLIVLLKDVEKSFTGITESLSSLRNKLEALPPGVLIIGSHTQMDSRKEKASFLTVYKHLQDEALLTDWKQQLDRDVETLKAKSNLGSIRTVSRGDQSVYDSLVLELL</sequence>
<comment type="caution">
    <text evidence="6">The sequence shown here is derived from an EMBL/GenBank/DDBJ whole genome shotgun (WGS) entry which is preliminary data.</text>
</comment>
<dbReference type="AlphaFoldDB" id="A0AAV5ETG1"/>
<evidence type="ECO:0000256" key="1">
    <source>
        <dbReference type="ARBA" id="ARBA00022741"/>
    </source>
</evidence>
<protein>
    <recommendedName>
        <fullName evidence="5">FHA domain-containing protein</fullName>
    </recommendedName>
</protein>
<reference evidence="6" key="1">
    <citation type="journal article" date="2018" name="DNA Res.">
        <title>Multiple hybrid de novo genome assembly of finger millet, an orphan allotetraploid crop.</title>
        <authorList>
            <person name="Hatakeyama M."/>
            <person name="Aluri S."/>
            <person name="Balachadran M.T."/>
            <person name="Sivarajan S.R."/>
            <person name="Patrignani A."/>
            <person name="Gruter S."/>
            <person name="Poveda L."/>
            <person name="Shimizu-Inatsugi R."/>
            <person name="Baeten J."/>
            <person name="Francoijs K.J."/>
            <person name="Nataraja K.N."/>
            <person name="Reddy Y.A.N."/>
            <person name="Phadnis S."/>
            <person name="Ravikumar R.L."/>
            <person name="Schlapbach R."/>
            <person name="Sreeman S.M."/>
            <person name="Shimizu K.K."/>
        </authorList>
    </citation>
    <scope>NUCLEOTIDE SEQUENCE</scope>
</reference>
<accession>A0AAV5ETG1</accession>
<dbReference type="GO" id="GO:0003723">
    <property type="term" value="F:RNA binding"/>
    <property type="evidence" value="ECO:0007669"/>
    <property type="project" value="UniProtKB-KW"/>
</dbReference>
<dbReference type="SUPFAM" id="SSF49879">
    <property type="entry name" value="SMAD/FHA domain"/>
    <property type="match status" value="1"/>
</dbReference>
<reference evidence="6" key="2">
    <citation type="submission" date="2021-12" db="EMBL/GenBank/DDBJ databases">
        <title>Resequencing data analysis of finger millet.</title>
        <authorList>
            <person name="Hatakeyama M."/>
            <person name="Aluri S."/>
            <person name="Balachadran M.T."/>
            <person name="Sivarajan S.R."/>
            <person name="Poveda L."/>
            <person name="Shimizu-Inatsugi R."/>
            <person name="Schlapbach R."/>
            <person name="Sreeman S.M."/>
            <person name="Shimizu K.K."/>
        </authorList>
    </citation>
    <scope>NUCLEOTIDE SEQUENCE</scope>
</reference>
<dbReference type="PANTHER" id="PTHR45644:SF73">
    <property type="entry name" value="AAA-TYPE ATPASE FAMILY PROTEIN"/>
    <property type="match status" value="1"/>
</dbReference>
<feature type="compositionally biased region" description="Low complexity" evidence="4">
    <location>
        <begin position="37"/>
        <end position="47"/>
    </location>
</feature>
<feature type="compositionally biased region" description="Low complexity" evidence="4">
    <location>
        <begin position="7"/>
        <end position="27"/>
    </location>
</feature>
<feature type="compositionally biased region" description="Basic and acidic residues" evidence="4">
    <location>
        <begin position="284"/>
        <end position="295"/>
    </location>
</feature>
<dbReference type="Proteomes" id="UP001054889">
    <property type="component" value="Unassembled WGS sequence"/>
</dbReference>
<keyword evidence="3" id="KW-0694">RNA-binding</keyword>
<feature type="region of interest" description="Disordered" evidence="4">
    <location>
        <begin position="234"/>
        <end position="295"/>
    </location>
</feature>
<dbReference type="CDD" id="cd00060">
    <property type="entry name" value="FHA"/>
    <property type="match status" value="1"/>
</dbReference>
<keyword evidence="7" id="KW-1185">Reference proteome</keyword>
<dbReference type="PROSITE" id="PS50889">
    <property type="entry name" value="S4"/>
    <property type="match status" value="1"/>
</dbReference>
<evidence type="ECO:0000256" key="3">
    <source>
        <dbReference type="PROSITE-ProRule" id="PRU00182"/>
    </source>
</evidence>
<name>A0AAV5ETG1_ELECO</name>
<organism evidence="6 7">
    <name type="scientific">Eleusine coracana subsp. coracana</name>
    <dbReference type="NCBI Taxonomy" id="191504"/>
    <lineage>
        <taxon>Eukaryota</taxon>
        <taxon>Viridiplantae</taxon>
        <taxon>Streptophyta</taxon>
        <taxon>Embryophyta</taxon>
        <taxon>Tracheophyta</taxon>
        <taxon>Spermatophyta</taxon>
        <taxon>Magnoliopsida</taxon>
        <taxon>Liliopsida</taxon>
        <taxon>Poales</taxon>
        <taxon>Poaceae</taxon>
        <taxon>PACMAD clade</taxon>
        <taxon>Chloridoideae</taxon>
        <taxon>Cynodonteae</taxon>
        <taxon>Eleusininae</taxon>
        <taxon>Eleusine</taxon>
    </lineage>
</organism>
<dbReference type="GO" id="GO:0005524">
    <property type="term" value="F:ATP binding"/>
    <property type="evidence" value="ECO:0007669"/>
    <property type="project" value="UniProtKB-KW"/>
</dbReference>
<evidence type="ECO:0000256" key="4">
    <source>
        <dbReference type="SAM" id="MobiDB-lite"/>
    </source>
</evidence>
<dbReference type="EMBL" id="BQKI01000078">
    <property type="protein sequence ID" value="GJN25797.1"/>
    <property type="molecule type" value="Genomic_DNA"/>
</dbReference>
<evidence type="ECO:0000259" key="5">
    <source>
        <dbReference type="Pfam" id="PF00498"/>
    </source>
</evidence>
<dbReference type="PANTHER" id="PTHR45644">
    <property type="entry name" value="AAA ATPASE, PUTATIVE (AFU_ORTHOLOGUE AFUA_2G12920)-RELATED-RELATED"/>
    <property type="match status" value="1"/>
</dbReference>
<feature type="region of interest" description="Disordered" evidence="4">
    <location>
        <begin position="563"/>
        <end position="582"/>
    </location>
</feature>
<evidence type="ECO:0000313" key="7">
    <source>
        <dbReference type="Proteomes" id="UP001054889"/>
    </source>
</evidence>
<gene>
    <name evidence="6" type="primary">gb13672</name>
    <name evidence="6" type="ORF">PR202_gb13672</name>
</gene>
<feature type="domain" description="FHA" evidence="5">
    <location>
        <begin position="126"/>
        <end position="192"/>
    </location>
</feature>
<dbReference type="GO" id="GO:0005741">
    <property type="term" value="C:mitochondrial outer membrane"/>
    <property type="evidence" value="ECO:0007669"/>
    <property type="project" value="TreeGrafter"/>
</dbReference>
<dbReference type="InterPro" id="IPR051701">
    <property type="entry name" value="Mito_OM_Translocase_MSP1"/>
</dbReference>
<dbReference type="InterPro" id="IPR008984">
    <property type="entry name" value="SMAD_FHA_dom_sf"/>
</dbReference>
<proteinExistence type="predicted"/>
<feature type="region of interest" description="Disordered" evidence="4">
    <location>
        <begin position="1"/>
        <end position="104"/>
    </location>
</feature>
<dbReference type="Pfam" id="PF00498">
    <property type="entry name" value="FHA"/>
    <property type="match status" value="1"/>
</dbReference>
<evidence type="ECO:0000313" key="6">
    <source>
        <dbReference type="EMBL" id="GJN25797.1"/>
    </source>
</evidence>
<keyword evidence="2" id="KW-0067">ATP-binding</keyword>
<keyword evidence="1" id="KW-0547">Nucleotide-binding</keyword>
<dbReference type="InterPro" id="IPR000253">
    <property type="entry name" value="FHA_dom"/>
</dbReference>
<dbReference type="Gene3D" id="2.60.200.20">
    <property type="match status" value="1"/>
</dbReference>